<dbReference type="InterPro" id="IPR029058">
    <property type="entry name" value="AB_hydrolase_fold"/>
</dbReference>
<dbReference type="GO" id="GO:0004806">
    <property type="term" value="F:triacylglycerol lipase activity"/>
    <property type="evidence" value="ECO:0007669"/>
    <property type="project" value="TreeGrafter"/>
</dbReference>
<dbReference type="Pfam" id="PF00561">
    <property type="entry name" value="Abhydrolase_1"/>
    <property type="match status" value="1"/>
</dbReference>
<dbReference type="RefSeq" id="WP_124223910.1">
    <property type="nucleotide sequence ID" value="NZ_RKQL01000006.1"/>
</dbReference>
<dbReference type="GO" id="GO:0046503">
    <property type="term" value="P:glycerolipid catabolic process"/>
    <property type="evidence" value="ECO:0007669"/>
    <property type="project" value="TreeGrafter"/>
</dbReference>
<dbReference type="EMBL" id="RKQL01000006">
    <property type="protein sequence ID" value="RPE64499.1"/>
    <property type="molecule type" value="Genomic_DNA"/>
</dbReference>
<comment type="caution">
    <text evidence="2">The sequence shown here is derived from an EMBL/GenBank/DDBJ whole genome shotgun (WGS) entry which is preliminary data.</text>
</comment>
<feature type="domain" description="AB hydrolase-1" evidence="1">
    <location>
        <begin position="25"/>
        <end position="277"/>
    </location>
</feature>
<dbReference type="Gene3D" id="3.40.50.1820">
    <property type="entry name" value="alpha/beta hydrolase"/>
    <property type="match status" value="1"/>
</dbReference>
<dbReference type="Proteomes" id="UP000272193">
    <property type="component" value="Unassembled WGS sequence"/>
</dbReference>
<organism evidence="2 3">
    <name type="scientific">Tibeticola sediminis</name>
    <dbReference type="NCBI Taxonomy" id="1917811"/>
    <lineage>
        <taxon>Bacteria</taxon>
        <taxon>Pseudomonadati</taxon>
        <taxon>Pseudomonadota</taxon>
        <taxon>Betaproteobacteria</taxon>
        <taxon>Burkholderiales</taxon>
        <taxon>Comamonadaceae</taxon>
        <taxon>Tibeticola</taxon>
    </lineage>
</organism>
<dbReference type="AlphaFoldDB" id="A0A3N4UBT2"/>
<accession>A0A3N4UBT2</accession>
<evidence type="ECO:0000313" key="2">
    <source>
        <dbReference type="EMBL" id="RPE64499.1"/>
    </source>
</evidence>
<dbReference type="PANTHER" id="PTHR43433:SF5">
    <property type="entry name" value="AB HYDROLASE-1 DOMAIN-CONTAINING PROTEIN"/>
    <property type="match status" value="1"/>
</dbReference>
<dbReference type="SUPFAM" id="SSF53474">
    <property type="entry name" value="alpha/beta-Hydrolases"/>
    <property type="match status" value="1"/>
</dbReference>
<evidence type="ECO:0000313" key="3">
    <source>
        <dbReference type="Proteomes" id="UP000272193"/>
    </source>
</evidence>
<proteinExistence type="predicted"/>
<evidence type="ECO:0000259" key="1">
    <source>
        <dbReference type="Pfam" id="PF00561"/>
    </source>
</evidence>
<dbReference type="PANTHER" id="PTHR43433">
    <property type="entry name" value="HYDROLASE, ALPHA/BETA FOLD FAMILY PROTEIN"/>
    <property type="match status" value="1"/>
</dbReference>
<sequence length="310" mass="33037">MKIKANGLELEVEDSGADGTQAERPVVLLISGLGLQLTDWPPALVQGLQDAGFRVVRFDNRDAGLSTHLDALGVPNLLWVGLQHRLGLKPRPPYTLEDMARDALGVLDALGIARAHVVGMSMGGMIAQRVALLAPERVLSLTSIMSSSGARGLPGPDSRILKSLLQRPPSGSPLDLVEHYLRIFTAIGSPDFHVDEAELRARILASVRRSHSPAGTLRQMAAVIGDVDRAERLGRIRAPTLVIHGKADPLVPYACGLDTARRIPGARMLGIEGMGHDLPSGVVERVLPALIEHLRAASPERPGATEGAHP</sequence>
<dbReference type="OrthoDB" id="9798888at2"/>
<gene>
    <name evidence="2" type="ORF">EDC62_2318</name>
</gene>
<reference evidence="2 3" key="1">
    <citation type="submission" date="2018-11" db="EMBL/GenBank/DDBJ databases">
        <title>Genomic Encyclopedia of Type Strains, Phase IV (KMG-IV): sequencing the most valuable type-strain genomes for metagenomic binning, comparative biology and taxonomic classification.</title>
        <authorList>
            <person name="Goeker M."/>
        </authorList>
    </citation>
    <scope>NUCLEOTIDE SEQUENCE [LARGE SCALE GENOMIC DNA]</scope>
    <source>
        <strain evidence="2 3">DSM 101684</strain>
    </source>
</reference>
<protein>
    <submittedName>
        <fullName evidence="2">Pimeloyl-ACP methyl ester carboxylesterase</fullName>
    </submittedName>
</protein>
<name>A0A3N4UBT2_9BURK</name>
<keyword evidence="3" id="KW-1185">Reference proteome</keyword>
<dbReference type="InterPro" id="IPR050471">
    <property type="entry name" value="AB_hydrolase"/>
</dbReference>
<dbReference type="InterPro" id="IPR000073">
    <property type="entry name" value="AB_hydrolase_1"/>
</dbReference>